<dbReference type="EMBL" id="CM041553">
    <property type="protein sequence ID" value="KAI3352684.1"/>
    <property type="molecule type" value="Genomic_DNA"/>
</dbReference>
<protein>
    <submittedName>
        <fullName evidence="1">Uncharacterized protein</fullName>
    </submittedName>
</protein>
<comment type="caution">
    <text evidence="1">The sequence shown here is derived from an EMBL/GenBank/DDBJ whole genome shotgun (WGS) entry which is preliminary data.</text>
</comment>
<gene>
    <name evidence="1" type="ORF">L3Q82_020147</name>
</gene>
<organism evidence="1 2">
    <name type="scientific">Scortum barcoo</name>
    <name type="common">barcoo grunter</name>
    <dbReference type="NCBI Taxonomy" id="214431"/>
    <lineage>
        <taxon>Eukaryota</taxon>
        <taxon>Metazoa</taxon>
        <taxon>Chordata</taxon>
        <taxon>Craniata</taxon>
        <taxon>Vertebrata</taxon>
        <taxon>Euteleostomi</taxon>
        <taxon>Actinopterygii</taxon>
        <taxon>Neopterygii</taxon>
        <taxon>Teleostei</taxon>
        <taxon>Neoteleostei</taxon>
        <taxon>Acanthomorphata</taxon>
        <taxon>Eupercaria</taxon>
        <taxon>Centrarchiformes</taxon>
        <taxon>Terapontoidei</taxon>
        <taxon>Terapontidae</taxon>
        <taxon>Scortum</taxon>
    </lineage>
</organism>
<reference evidence="1" key="1">
    <citation type="submission" date="2022-04" db="EMBL/GenBank/DDBJ databases">
        <title>Jade perch genome.</title>
        <authorList>
            <person name="Chao B."/>
        </authorList>
    </citation>
    <scope>NUCLEOTIDE SEQUENCE</scope>
    <source>
        <strain evidence="1">CB-2022</strain>
    </source>
</reference>
<accession>A0ACB8VAS9</accession>
<dbReference type="Proteomes" id="UP000831701">
    <property type="component" value="Chromosome 23"/>
</dbReference>
<keyword evidence="2" id="KW-1185">Reference proteome</keyword>
<sequence>MAAADTKLGGSEGSSLQSDESMGRSDELRLGSGETRMRSTGPAASWESELTSIQHSLKFVLTLKEEFVCPVCRGVVLNPQQNSCGHIYCFHCLQGLLETSSPSSPVCPVDGAVITPAEEHLRSCQYEQLQCCNPGCRAVLQRRELQEHLTNTCPHRMEACPHCQQPHRLDLIQDHLLSSCPEVEVDCPNSCSQKVPRHKVSSLTSKDTKGSPLAEHRQSCPEVHVDCSYKRFGCSVQDKRRRVKLHEDTAVNHHMLLVLRSNTHLEHQVEVLQEEALLRQQEVQTDSLLLSGLQKKMRPLLQQNSSHEHIVSTTQRTLGRQEDVLSTVQLDVQQVSRGRGAGLEELEQLRKSLDDVIQEVSATEALKEHLGTLEENLRHHSGLLDLHAAQLSRNKQHLQELEATSYDGRLIWKIDDFRNRREAEAKGQPPCLSSVPFHTGRCGYKMAAKVYLNGDGEGRGSHLSLYIVLMPGDFDALLPWPFRQTVSLSVLDQSGAGNHRTLSFRPDPTSKSFQRPSTESVNNIAVGFSCFIPLNKLEAPQNAMYVNDDTLFVKMEELAALTIEAAAGVPGVQPDALHRDLAEPPHPGLTGAAAGWISSHQSEQKYKEQCLSTDQPTSSSLCLHAPSPPSTPPPSLGLSPSPPPSPPSLQCSSPPPLPSPNLLTPTVDQVRTQLKKIKARKATGPDGISSRLLRDCADQLCQVVCYIFNLSLSLERVPFAYQPGIGVDDAVIYLLQRSLSHLEDSGNTVRITFFDFSSAFNTIHPSLLRVKLERAGASDQLAAWVTNYLTDRPQFVRLQDCVSDVVVCSTGAPQGTVLSPFLFTLYTSDFTYSTDSCHLQKFSDDTAIVGCVSEGNDCEYRKVIMDFVDWCELNHLQVNASKTKEMVIDFSRKPSQTLHQVSHGKQVLGDGARLRAVHKPIMNRKTSRTVTPRIGVTLGPHPGARPGVGARRRAPGGRVFAHGTRPGSARNGDVGPPSSRLTTRRKVHEGPVQCGLGSSRGGGPRRPNPWTKTLAIGTWNVTSLGGKEPELVREVERYRLEIVGLTSTHSLGSGTQLLERGWTLHYSGVAQGERRRAGVGLLIAPQLSRHVRRSMIDFVVVSSDLRPYVLDTRVKRGAELSTDHHLVVSWIRWQRRKLDRPGRPKRIVRVCWERLAEPSVREVFNSHLRKSFSQIPIRGRLEDIESEWTMFSASIVDTLWQFEVVDARSLVCLSWRQPPNPVVDTAEVRDAVRLKKESYRTMLACGTPDAVDRYRQAKQAAAQDGPGGKNSGLGGVRAGGELLTSTGDIVGRWKKYFEDLLNPTDLPSNEEAEAGVSEVDSSITQAEVTEVVRQAPRSGKAPGVDEIRPEYLKSLDVVGLSWLTRLCNIAWRVLEGLWEFAQPVHMCFVDLEKAFDRVPRGILWGVLHEYGVGPGPLLRAVRSLYDRSRSLVRIAGSKSDLFPVHVGLRQGCPLSPVLFIIFMDRISRRSQGPEGVRFGNHRISSLLFADDVVLMASSGQDLQHVLERFAAECEAAGMRISTSKSEAMVLDRKRVACPLRVGGEVLPQVEEFKYLGVLFTSEGKMEREIDRRIGAASAVMRSVYRTVVVKKELSRKAKLSIYRSIYVPTLTYGHELWLRWLGHLFRMPPGRLPREVFQACPTGRRPQGKTQDTLEKLCLSAGLGTPRGPPGRAGGSVWGEGSLGISAQTAASATRSRTKRDEEDEDEDVLIQPKIIQHPRLCRWAAPHPPP</sequence>
<evidence type="ECO:0000313" key="1">
    <source>
        <dbReference type="EMBL" id="KAI3352684.1"/>
    </source>
</evidence>
<name>A0ACB8VAS9_9TELE</name>
<evidence type="ECO:0000313" key="2">
    <source>
        <dbReference type="Proteomes" id="UP000831701"/>
    </source>
</evidence>
<proteinExistence type="predicted"/>